<dbReference type="AlphaFoldDB" id="E9I1I2"/>
<evidence type="ECO:0000256" key="3">
    <source>
        <dbReference type="ARBA" id="ARBA00022833"/>
    </source>
</evidence>
<name>E9I1I2_DAPPU</name>
<dbReference type="KEGG" id="dpx:DAPPUDRAFT_120477"/>
<feature type="domain" description="MYND-type" evidence="6">
    <location>
        <begin position="1018"/>
        <end position="1056"/>
    </location>
</feature>
<dbReference type="OrthoDB" id="10021027at2759"/>
<keyword evidence="3" id="KW-0862">Zinc</keyword>
<dbReference type="PROSITE" id="PS50865">
    <property type="entry name" value="ZF_MYND_2"/>
    <property type="match status" value="1"/>
</dbReference>
<feature type="compositionally biased region" description="Basic and acidic residues" evidence="5">
    <location>
        <begin position="127"/>
        <end position="139"/>
    </location>
</feature>
<evidence type="ECO:0000256" key="4">
    <source>
        <dbReference type="PROSITE-ProRule" id="PRU00134"/>
    </source>
</evidence>
<feature type="region of interest" description="Disordered" evidence="5">
    <location>
        <begin position="123"/>
        <end position="159"/>
    </location>
</feature>
<dbReference type="SUPFAM" id="SSF144232">
    <property type="entry name" value="HIT/MYND zinc finger-like"/>
    <property type="match status" value="1"/>
</dbReference>
<dbReference type="Gene3D" id="6.10.140.2220">
    <property type="match status" value="1"/>
</dbReference>
<dbReference type="HOGENOM" id="CLU_289554_0_0_1"/>
<organism evidence="7 8">
    <name type="scientific">Daphnia pulex</name>
    <name type="common">Water flea</name>
    <dbReference type="NCBI Taxonomy" id="6669"/>
    <lineage>
        <taxon>Eukaryota</taxon>
        <taxon>Metazoa</taxon>
        <taxon>Ecdysozoa</taxon>
        <taxon>Arthropoda</taxon>
        <taxon>Crustacea</taxon>
        <taxon>Branchiopoda</taxon>
        <taxon>Diplostraca</taxon>
        <taxon>Cladocera</taxon>
        <taxon>Anomopoda</taxon>
        <taxon>Daphniidae</taxon>
        <taxon>Daphnia</taxon>
    </lineage>
</organism>
<dbReference type="PROSITE" id="PS01360">
    <property type="entry name" value="ZF_MYND_1"/>
    <property type="match status" value="1"/>
</dbReference>
<dbReference type="GO" id="GO:0008270">
    <property type="term" value="F:zinc ion binding"/>
    <property type="evidence" value="ECO:0007669"/>
    <property type="project" value="UniProtKB-KW"/>
</dbReference>
<dbReference type="Pfam" id="PF01753">
    <property type="entry name" value="zf-MYND"/>
    <property type="match status" value="1"/>
</dbReference>
<dbReference type="InParanoid" id="E9I1I2"/>
<reference evidence="7 8" key="1">
    <citation type="journal article" date="2011" name="Science">
        <title>The ecoresponsive genome of Daphnia pulex.</title>
        <authorList>
            <person name="Colbourne J.K."/>
            <person name="Pfrender M.E."/>
            <person name="Gilbert D."/>
            <person name="Thomas W.K."/>
            <person name="Tucker A."/>
            <person name="Oakley T.H."/>
            <person name="Tokishita S."/>
            <person name="Aerts A."/>
            <person name="Arnold G.J."/>
            <person name="Basu M.K."/>
            <person name="Bauer D.J."/>
            <person name="Caceres C.E."/>
            <person name="Carmel L."/>
            <person name="Casola C."/>
            <person name="Choi J.H."/>
            <person name="Detter J.C."/>
            <person name="Dong Q."/>
            <person name="Dusheyko S."/>
            <person name="Eads B.D."/>
            <person name="Frohlich T."/>
            <person name="Geiler-Samerotte K.A."/>
            <person name="Gerlach D."/>
            <person name="Hatcher P."/>
            <person name="Jogdeo S."/>
            <person name="Krijgsveld J."/>
            <person name="Kriventseva E.V."/>
            <person name="Kultz D."/>
            <person name="Laforsch C."/>
            <person name="Lindquist E."/>
            <person name="Lopez J."/>
            <person name="Manak J.R."/>
            <person name="Muller J."/>
            <person name="Pangilinan J."/>
            <person name="Patwardhan R.P."/>
            <person name="Pitluck S."/>
            <person name="Pritham E.J."/>
            <person name="Rechtsteiner A."/>
            <person name="Rho M."/>
            <person name="Rogozin I.B."/>
            <person name="Sakarya O."/>
            <person name="Salamov A."/>
            <person name="Schaack S."/>
            <person name="Shapiro H."/>
            <person name="Shiga Y."/>
            <person name="Skalitzky C."/>
            <person name="Smith Z."/>
            <person name="Souvorov A."/>
            <person name="Sung W."/>
            <person name="Tang Z."/>
            <person name="Tsuchiya D."/>
            <person name="Tu H."/>
            <person name="Vos H."/>
            <person name="Wang M."/>
            <person name="Wolf Y.I."/>
            <person name="Yamagata H."/>
            <person name="Yamada T."/>
            <person name="Ye Y."/>
            <person name="Shaw J.R."/>
            <person name="Andrews J."/>
            <person name="Crease T.J."/>
            <person name="Tang H."/>
            <person name="Lucas S.M."/>
            <person name="Robertson H.M."/>
            <person name="Bork P."/>
            <person name="Koonin E.V."/>
            <person name="Zdobnov E.M."/>
            <person name="Grigoriev I.V."/>
            <person name="Lynch M."/>
            <person name="Boore J.L."/>
        </authorList>
    </citation>
    <scope>NUCLEOTIDE SEQUENCE [LARGE SCALE GENOMIC DNA]</scope>
</reference>
<evidence type="ECO:0000256" key="5">
    <source>
        <dbReference type="SAM" id="MobiDB-lite"/>
    </source>
</evidence>
<evidence type="ECO:0000313" key="7">
    <source>
        <dbReference type="EMBL" id="EFX62147.1"/>
    </source>
</evidence>
<dbReference type="PANTHER" id="PTHR33173">
    <property type="match status" value="1"/>
</dbReference>
<proteinExistence type="predicted"/>
<evidence type="ECO:0000259" key="6">
    <source>
        <dbReference type="PROSITE" id="PS50865"/>
    </source>
</evidence>
<protein>
    <recommendedName>
        <fullName evidence="6">MYND-type domain-containing protein</fullName>
    </recommendedName>
</protein>
<keyword evidence="8" id="KW-1185">Reference proteome</keyword>
<keyword evidence="2 4" id="KW-0863">Zinc-finger</keyword>
<evidence type="ECO:0000256" key="2">
    <source>
        <dbReference type="ARBA" id="ARBA00022771"/>
    </source>
</evidence>
<keyword evidence="1" id="KW-0479">Metal-binding</keyword>
<dbReference type="PANTHER" id="PTHR33173:SF2">
    <property type="entry name" value="MYND-TYPE DOMAIN-CONTAINING PROTEIN"/>
    <property type="match status" value="1"/>
</dbReference>
<dbReference type="Proteomes" id="UP000000305">
    <property type="component" value="Unassembled WGS sequence"/>
</dbReference>
<dbReference type="EMBL" id="GL733793">
    <property type="protein sequence ID" value="EFX62147.1"/>
    <property type="molecule type" value="Genomic_DNA"/>
</dbReference>
<evidence type="ECO:0000256" key="1">
    <source>
        <dbReference type="ARBA" id="ARBA00022723"/>
    </source>
</evidence>
<dbReference type="STRING" id="6669.E9I1I2"/>
<dbReference type="eggNOG" id="ENOG502QVEJ">
    <property type="taxonomic scope" value="Eukaryota"/>
</dbReference>
<accession>E9I1I2</accession>
<dbReference type="InterPro" id="IPR002893">
    <property type="entry name" value="Znf_MYND"/>
</dbReference>
<gene>
    <name evidence="7" type="ORF">DAPPUDRAFT_120477</name>
</gene>
<evidence type="ECO:0000313" key="8">
    <source>
        <dbReference type="Proteomes" id="UP000000305"/>
    </source>
</evidence>
<sequence>MDESETKCVFKLLESYDVILAPRLIALLKEVDVSNLRTLSKLDSPERRASLEEAIRESVSDPMRFKTHEEKLVVLGEKFASDPSKFKFSFGEKITLEEVVTMSKRILQEYSKQYTFSRSTLKRKSSVRHDAPIQKKSRPEVVLSNVSGGPSTAASAAEDEAAVPAPLIRKGRTLHEYVMKWFQTTKMLVEKQIAYLPTDCKIIAESSSIKCLKCDVILKTGVDEYGGWKISHFVGHHLPRFHKIAPEPQETNSHEPVTDPTRVLNTLLLNKNKRARGRRFTNEALIRFCVNFYMAGKNSYEVLCANFHGAVPGLRTVKSKLSRYDRSVPEGVVNVKYLKDFLIQNNLPLIVSISEDCTAIVSQRNYDSASNSVMGVSLPMEANGLRNHRRAVVTDIKSIVDVFEEFPRATLVLVVMAQPLVDSIPPIRILSFCTDNKFTAEDVKARMHSIITALAAEGILALVCSADGDAREMKFMRETEELGLPSDESYFDLREDVFSREAQENNLEEGDRDYEFDTLGAVMNGTFRDLSKTHPVHDNIKNTAFATLVRPDGHTQVVSKQTICWFLEGMVWKNSSDRKWRFAGCPSGFFKRRRTIQKVEKTTLKNGLWAVFITADGRDYLLGQVLALVAMDGKSIRCVNEWNVDEKTETRVLCQWYNMVRENGKLTGKLTRTFMFSNGYYSCKYYICTCPIPKSVQLEDEDGLLFDFPPPRLVDPSENPPCESFHEITLSLINPSRKEPLKLFFPFPVILMEEPHAVVREYRYLDLVLKKAMFEPWPIDFSGRCKMDVRNWKPWVEKSVERSSTALPVKSLKRHLDSQFPSCWCDIHPSLPYDSALSRVRRLIRELYSSPKEFVSFGLNQQWYHLRLHRPIVTSPDGQPILLISAYDDMVVDQAVTSLMIMDPTEAGLDYIAGLVKGSFLRVFPDSYIKHVGKKGFSFSVGSEEFQLFRLLLRLNSNIEPNTWQKNNIPMVPFSPWIITFLSPLYLTDPPLARYFGDHASSCGFPCVEPHADDRKYCAACKKTSENLKLCARCRSASYCNVDCQRADWPKHKAVCQSL</sequence>